<evidence type="ECO:0000256" key="5">
    <source>
        <dbReference type="ARBA" id="ARBA00021528"/>
    </source>
</evidence>
<dbReference type="PANTHER" id="PTHR43356:SF3">
    <property type="entry name" value="PHOSPHATE ACETYLTRANSFERASE"/>
    <property type="match status" value="1"/>
</dbReference>
<dbReference type="Gene3D" id="3.40.50.10950">
    <property type="match status" value="1"/>
</dbReference>
<dbReference type="InterPro" id="IPR012147">
    <property type="entry name" value="P_Ac_Bu_trans"/>
</dbReference>
<dbReference type="Proteomes" id="UP000179243">
    <property type="component" value="Unassembled WGS sequence"/>
</dbReference>
<organism evidence="10 11">
    <name type="scientific">Candidatus Raymondbacteria bacterium RIFOXYD12_FULL_49_13</name>
    <dbReference type="NCBI Taxonomy" id="1817890"/>
    <lineage>
        <taxon>Bacteria</taxon>
        <taxon>Raymondiibacteriota</taxon>
    </lineage>
</organism>
<dbReference type="Pfam" id="PF01515">
    <property type="entry name" value="PTA_PTB"/>
    <property type="match status" value="1"/>
</dbReference>
<dbReference type="InterPro" id="IPR050500">
    <property type="entry name" value="Phos_Acetyltrans/Butyryltrans"/>
</dbReference>
<gene>
    <name evidence="10" type="ORF">A2519_07905</name>
</gene>
<dbReference type="InterPro" id="IPR002505">
    <property type="entry name" value="PTA_PTB"/>
</dbReference>
<evidence type="ECO:0000256" key="6">
    <source>
        <dbReference type="ARBA" id="ARBA00022679"/>
    </source>
</evidence>
<evidence type="ECO:0000256" key="4">
    <source>
        <dbReference type="ARBA" id="ARBA00012707"/>
    </source>
</evidence>
<protein>
    <recommendedName>
        <fullName evidence="5">Phosphate acetyltransferase</fullName>
        <ecNumber evidence="4">2.3.1.8</ecNumber>
    </recommendedName>
    <alternativeName>
        <fullName evidence="8">Phosphotransacetylase</fullName>
    </alternativeName>
</protein>
<feature type="domain" description="Phosphate acetyl/butaryl transferase" evidence="9">
    <location>
        <begin position="9"/>
        <end position="329"/>
    </location>
</feature>
<evidence type="ECO:0000256" key="1">
    <source>
        <dbReference type="ARBA" id="ARBA00000705"/>
    </source>
</evidence>
<evidence type="ECO:0000313" key="11">
    <source>
        <dbReference type="Proteomes" id="UP000179243"/>
    </source>
</evidence>
<comment type="catalytic activity">
    <reaction evidence="1">
        <text>acetyl-CoA + phosphate = acetyl phosphate + CoA</text>
        <dbReference type="Rhea" id="RHEA:19521"/>
        <dbReference type="ChEBI" id="CHEBI:22191"/>
        <dbReference type="ChEBI" id="CHEBI:43474"/>
        <dbReference type="ChEBI" id="CHEBI:57287"/>
        <dbReference type="ChEBI" id="CHEBI:57288"/>
        <dbReference type="EC" id="2.3.1.8"/>
    </reaction>
</comment>
<dbReference type="SUPFAM" id="SSF53659">
    <property type="entry name" value="Isocitrate/Isopropylmalate dehydrogenase-like"/>
    <property type="match status" value="1"/>
</dbReference>
<dbReference type="InterPro" id="IPR042113">
    <property type="entry name" value="P_AcTrfase_dom1"/>
</dbReference>
<evidence type="ECO:0000256" key="3">
    <source>
        <dbReference type="ARBA" id="ARBA00005656"/>
    </source>
</evidence>
<proteinExistence type="inferred from homology"/>
<comment type="pathway">
    <text evidence="2">Metabolic intermediate biosynthesis; acetyl-CoA biosynthesis; acetyl-CoA from acetate: step 2/2.</text>
</comment>
<evidence type="ECO:0000259" key="9">
    <source>
        <dbReference type="Pfam" id="PF01515"/>
    </source>
</evidence>
<dbReference type="InterPro" id="IPR042112">
    <property type="entry name" value="P_AcTrfase_dom2"/>
</dbReference>
<evidence type="ECO:0000313" key="10">
    <source>
        <dbReference type="EMBL" id="OGK00843.1"/>
    </source>
</evidence>
<dbReference type="EC" id="2.3.1.8" evidence="4"/>
<name>A0A1F7F2Q1_UNCRA</name>
<keyword evidence="6 10" id="KW-0808">Transferase</keyword>
<evidence type="ECO:0000256" key="7">
    <source>
        <dbReference type="ARBA" id="ARBA00023315"/>
    </source>
</evidence>
<dbReference type="NCBIfam" id="NF007233">
    <property type="entry name" value="PRK09653.1"/>
    <property type="match status" value="1"/>
</dbReference>
<dbReference type="GO" id="GO:0008959">
    <property type="term" value="F:phosphate acetyltransferase activity"/>
    <property type="evidence" value="ECO:0007669"/>
    <property type="project" value="UniProtKB-EC"/>
</dbReference>
<reference evidence="10 11" key="1">
    <citation type="journal article" date="2016" name="Nat. Commun.">
        <title>Thousands of microbial genomes shed light on interconnected biogeochemical processes in an aquifer system.</title>
        <authorList>
            <person name="Anantharaman K."/>
            <person name="Brown C.T."/>
            <person name="Hug L.A."/>
            <person name="Sharon I."/>
            <person name="Castelle C.J."/>
            <person name="Probst A.J."/>
            <person name="Thomas B.C."/>
            <person name="Singh A."/>
            <person name="Wilkins M.J."/>
            <person name="Karaoz U."/>
            <person name="Brodie E.L."/>
            <person name="Williams K.H."/>
            <person name="Hubbard S.S."/>
            <person name="Banfield J.F."/>
        </authorList>
    </citation>
    <scope>NUCLEOTIDE SEQUENCE [LARGE SCALE GENOMIC DNA]</scope>
</reference>
<evidence type="ECO:0000256" key="8">
    <source>
        <dbReference type="ARBA" id="ARBA00031108"/>
    </source>
</evidence>
<dbReference type="PIRSF" id="PIRSF000428">
    <property type="entry name" value="P_Ac_trans"/>
    <property type="match status" value="1"/>
</dbReference>
<accession>A0A1F7F2Q1</accession>
<keyword evidence="7" id="KW-0012">Acyltransferase</keyword>
<dbReference type="InterPro" id="IPR004614">
    <property type="entry name" value="P_AcTrfase"/>
</dbReference>
<comment type="similarity">
    <text evidence="3">Belongs to the phosphate acetyltransferase and butyryltransferase family.</text>
</comment>
<dbReference type="NCBIfam" id="TIGR00651">
    <property type="entry name" value="pta"/>
    <property type="match status" value="1"/>
</dbReference>
<comment type="caution">
    <text evidence="10">The sequence shown here is derived from an EMBL/GenBank/DDBJ whole genome shotgun (WGS) entry which is preliminary data.</text>
</comment>
<dbReference type="Gene3D" id="3.40.50.10750">
    <property type="entry name" value="Isocitrate/Isopropylmalate dehydrogenase-like"/>
    <property type="match status" value="1"/>
</dbReference>
<dbReference type="EMBL" id="MFYX01000139">
    <property type="protein sequence ID" value="OGK00843.1"/>
    <property type="molecule type" value="Genomic_DNA"/>
</dbReference>
<dbReference type="PANTHER" id="PTHR43356">
    <property type="entry name" value="PHOSPHATE ACETYLTRANSFERASE"/>
    <property type="match status" value="1"/>
</dbReference>
<sequence length="334" mass="35613">MASSGLGIIDGILERARKNLKTIVLPEGEDIRMLRAARKAVDDKVAKVIIVDEKKSVPRLAEENEISTAGIELITPIEYDGLDDLAKALYERRKEKGVSKKQALERVKRPLYFGDMLVNTGIAAGCIAGAVNSTGNVVTAARYCIGAKEGVVSSCFLILIPNWKEGEAYTPFIFADCAVVPFPDASQLAAIASASADSYRNLAGGEPRVAMLSYSTKGSAKHENVDKVIKAVKIVQQRNPGLKVDGEFQLDAAVIKSIGQRKAPGSPMGGEANVLIFPDLNAGNICYKAVERFAKAIAVGPIMQGLNKPANDLSRGCSDEDIYKLMAITSVSAG</sequence>
<dbReference type="AlphaFoldDB" id="A0A1F7F2Q1"/>
<evidence type="ECO:0000256" key="2">
    <source>
        <dbReference type="ARBA" id="ARBA00004989"/>
    </source>
</evidence>